<comment type="subcellular location">
    <subcellularLocation>
        <location evidence="3">Bacterial microcompartment</location>
    </subcellularLocation>
    <subcellularLocation>
        <location evidence="4">Carboxysome</location>
    </subcellularLocation>
</comment>
<keyword evidence="4" id="KW-1283">Bacterial microcompartment</keyword>
<evidence type="ECO:0000256" key="3">
    <source>
        <dbReference type="ARBA" id="ARBA00024322"/>
    </source>
</evidence>
<keyword evidence="1 4" id="KW-0113">Calvin cycle</keyword>
<dbReference type="PANTHER" id="PTHR31262">
    <property type="entry name" value="RIBULOSE BISPHOSPHATE CARBOXYLASE SMALL CHAIN 1, CHLOROPLASTIC"/>
    <property type="match status" value="1"/>
</dbReference>
<dbReference type="InterPro" id="IPR036385">
    <property type="entry name" value="RuBisCO_ssu_sf"/>
</dbReference>
<dbReference type="GO" id="GO:0016984">
    <property type="term" value="F:ribulose-bisphosphate carboxylase activity"/>
    <property type="evidence" value="ECO:0007669"/>
    <property type="project" value="UniProtKB-UniRule"/>
</dbReference>
<evidence type="ECO:0000256" key="2">
    <source>
        <dbReference type="ARBA" id="ARBA00023300"/>
    </source>
</evidence>
<dbReference type="CDD" id="cd03527">
    <property type="entry name" value="RuBisCO_small"/>
    <property type="match status" value="1"/>
</dbReference>
<dbReference type="InterPro" id="IPR024681">
    <property type="entry name" value="RuBisCO_ssu"/>
</dbReference>
<gene>
    <name evidence="4" type="primary">cbbS</name>
    <name evidence="4" type="synonym">rbcS</name>
    <name evidence="6" type="ORF">ABWT76_001867</name>
</gene>
<evidence type="ECO:0000259" key="5">
    <source>
        <dbReference type="SMART" id="SM00961"/>
    </source>
</evidence>
<dbReference type="InterPro" id="IPR000894">
    <property type="entry name" value="RuBisCO_ssu_dom"/>
</dbReference>
<dbReference type="RefSeq" id="WP_054465698.1">
    <property type="nucleotide sequence ID" value="NZ_CP159837.1"/>
</dbReference>
<keyword evidence="4" id="KW-1282">Carboxysome</keyword>
<keyword evidence="4" id="KW-0602">Photosynthesis</keyword>
<dbReference type="SMART" id="SM00961">
    <property type="entry name" value="RuBisCO_small"/>
    <property type="match status" value="1"/>
</dbReference>
<comment type="function">
    <text evidence="4">RuBisCO catalyzes two reactions: the carboxylation of D-ribulose 1,5-bisphosphate, the primary event in carbon dioxide fixation, as well as the oxidative fragmentation of the pentose substrate in the photorespiration process. Both reactions occur simultaneously and in competition at the same active site. Although the small subunit is not catalytic it is essential for maximal activity.</text>
</comment>
<name>A0AAU8JID4_9CYAN</name>
<dbReference type="GO" id="GO:0019253">
    <property type="term" value="P:reductive pentose-phosphate cycle"/>
    <property type="evidence" value="ECO:0007669"/>
    <property type="project" value="UniProtKB-UniRule"/>
</dbReference>
<evidence type="ECO:0000256" key="4">
    <source>
        <dbReference type="HAMAP-Rule" id="MF_00859"/>
    </source>
</evidence>
<comment type="similarity">
    <text evidence="4">Belongs to the RuBisCO small chain family.</text>
</comment>
<dbReference type="SUPFAM" id="SSF55239">
    <property type="entry name" value="RuBisCO, small subunit"/>
    <property type="match status" value="1"/>
</dbReference>
<evidence type="ECO:0000313" key="6">
    <source>
        <dbReference type="EMBL" id="XCM38985.1"/>
    </source>
</evidence>
<keyword evidence="4" id="KW-0601">Photorespiration</keyword>
<proteinExistence type="inferred from homology"/>
<dbReference type="Pfam" id="PF00101">
    <property type="entry name" value="RuBisCO_small"/>
    <property type="match status" value="1"/>
</dbReference>
<dbReference type="GO" id="GO:0031470">
    <property type="term" value="C:carboxysome"/>
    <property type="evidence" value="ECO:0007669"/>
    <property type="project" value="UniProtKB-SubCell"/>
</dbReference>
<dbReference type="HAMAP" id="MF_00859">
    <property type="entry name" value="RuBisCO_S_bact"/>
    <property type="match status" value="1"/>
</dbReference>
<sequence>MRTLPKERRYETLSYLPPLSDQQIAKQVQYMIDQGLIPAVEFNETSNPKDYYWTMWKLPLFGARSPQEVLNEVRECRNEYPNCYIRVMGFDNIKQCQSISFIVNKPSQSRF</sequence>
<reference evidence="6" key="1">
    <citation type="submission" date="2024-07" db="EMBL/GenBank/DDBJ databases">
        <authorList>
            <person name="Kim Y.J."/>
            <person name="Jeong J.Y."/>
        </authorList>
    </citation>
    <scope>NUCLEOTIDE SEQUENCE</scope>
    <source>
        <strain evidence="6">GIHE-MW2</strain>
    </source>
</reference>
<protein>
    <recommendedName>
        <fullName evidence="4">Ribulose bisphosphate carboxylase small subunit</fullName>
        <shortName evidence="4">RuBisCO small subunit</shortName>
    </recommendedName>
</protein>
<evidence type="ECO:0000256" key="1">
    <source>
        <dbReference type="ARBA" id="ARBA00022567"/>
    </source>
</evidence>
<dbReference type="GO" id="GO:0009853">
    <property type="term" value="P:photorespiration"/>
    <property type="evidence" value="ECO:0007669"/>
    <property type="project" value="UniProtKB-KW"/>
</dbReference>
<organism evidence="6">
    <name type="scientific">Planktothricoides raciborskii GIHE-MW2</name>
    <dbReference type="NCBI Taxonomy" id="2792601"/>
    <lineage>
        <taxon>Bacteria</taxon>
        <taxon>Bacillati</taxon>
        <taxon>Cyanobacteriota</taxon>
        <taxon>Cyanophyceae</taxon>
        <taxon>Oscillatoriophycideae</taxon>
        <taxon>Oscillatoriales</taxon>
        <taxon>Oscillatoriaceae</taxon>
        <taxon>Planktothricoides</taxon>
    </lineage>
</organism>
<feature type="domain" description="Ribulose bisphosphate carboxylase small subunit" evidence="5">
    <location>
        <begin position="9"/>
        <end position="106"/>
    </location>
</feature>
<comment type="subunit">
    <text evidence="4">Heterohexadecamer of 8 large and 8 small subunits.</text>
</comment>
<keyword evidence="2 4" id="KW-0120">Carbon dioxide fixation</keyword>
<dbReference type="Gene3D" id="3.30.190.10">
    <property type="entry name" value="Ribulose bisphosphate carboxylase, small subunit"/>
    <property type="match status" value="1"/>
</dbReference>
<dbReference type="AlphaFoldDB" id="A0AAU8JID4"/>
<accession>A0AAU8JID4</accession>
<comment type="miscellaneous">
    <text evidence="4">The basic functional RuBisCO is composed of a large chain homodimer in a 'head-to-tail' conformation. In form I RuBisCO this homodimer is arranged in a barrel-like tetramer with the small subunits forming a tetrameric 'cap' on each end of the 'barrel'.</text>
</comment>
<dbReference type="EMBL" id="CP159837">
    <property type="protein sequence ID" value="XCM38985.1"/>
    <property type="molecule type" value="Genomic_DNA"/>
</dbReference>